<dbReference type="InterPro" id="IPR046341">
    <property type="entry name" value="SET_dom_sf"/>
</dbReference>
<keyword evidence="2" id="KW-1185">Reference proteome</keyword>
<dbReference type="Gene3D" id="3.90.1410.10">
    <property type="entry name" value="set domain protein methyltransferase, domain 1"/>
    <property type="match status" value="1"/>
</dbReference>
<proteinExistence type="predicted"/>
<dbReference type="STRING" id="1392247.A0A3N4L714"/>
<evidence type="ECO:0000313" key="1">
    <source>
        <dbReference type="EMBL" id="RPB17272.1"/>
    </source>
</evidence>
<gene>
    <name evidence="1" type="ORF">P167DRAFT_515613</name>
</gene>
<dbReference type="OrthoDB" id="42889at2759"/>
<dbReference type="Proteomes" id="UP000277580">
    <property type="component" value="Unassembled WGS sequence"/>
</dbReference>
<dbReference type="GO" id="GO:0016279">
    <property type="term" value="F:protein-lysine N-methyltransferase activity"/>
    <property type="evidence" value="ECO:0007669"/>
    <property type="project" value="InterPro"/>
</dbReference>
<dbReference type="EMBL" id="ML119106">
    <property type="protein sequence ID" value="RPB17272.1"/>
    <property type="molecule type" value="Genomic_DNA"/>
</dbReference>
<accession>A0A3N4L714</accession>
<dbReference type="InterPro" id="IPR044432">
    <property type="entry name" value="Set10/Efm1_SET"/>
</dbReference>
<organism evidence="1 2">
    <name type="scientific">Morchella conica CCBAS932</name>
    <dbReference type="NCBI Taxonomy" id="1392247"/>
    <lineage>
        <taxon>Eukaryota</taxon>
        <taxon>Fungi</taxon>
        <taxon>Dikarya</taxon>
        <taxon>Ascomycota</taxon>
        <taxon>Pezizomycotina</taxon>
        <taxon>Pezizomycetes</taxon>
        <taxon>Pezizales</taxon>
        <taxon>Morchellaceae</taxon>
        <taxon>Morchella</taxon>
    </lineage>
</organism>
<dbReference type="CDD" id="cd19180">
    <property type="entry name" value="SET_SpSET10-like"/>
    <property type="match status" value="1"/>
</dbReference>
<dbReference type="SUPFAM" id="SSF82199">
    <property type="entry name" value="SET domain"/>
    <property type="match status" value="1"/>
</dbReference>
<dbReference type="InParanoid" id="A0A3N4L714"/>
<protein>
    <submittedName>
        <fullName evidence="1">SET domain-containing protein</fullName>
    </submittedName>
</protein>
<dbReference type="AlphaFoldDB" id="A0A3N4L714"/>
<dbReference type="GO" id="GO:0005634">
    <property type="term" value="C:nucleus"/>
    <property type="evidence" value="ECO:0007669"/>
    <property type="project" value="TreeGrafter"/>
</dbReference>
<reference evidence="1 2" key="1">
    <citation type="journal article" date="2018" name="Nat. Ecol. Evol.">
        <title>Pezizomycetes genomes reveal the molecular basis of ectomycorrhizal truffle lifestyle.</title>
        <authorList>
            <person name="Murat C."/>
            <person name="Payen T."/>
            <person name="Noel B."/>
            <person name="Kuo A."/>
            <person name="Morin E."/>
            <person name="Chen J."/>
            <person name="Kohler A."/>
            <person name="Krizsan K."/>
            <person name="Balestrini R."/>
            <person name="Da Silva C."/>
            <person name="Montanini B."/>
            <person name="Hainaut M."/>
            <person name="Levati E."/>
            <person name="Barry K.W."/>
            <person name="Belfiori B."/>
            <person name="Cichocki N."/>
            <person name="Clum A."/>
            <person name="Dockter R.B."/>
            <person name="Fauchery L."/>
            <person name="Guy J."/>
            <person name="Iotti M."/>
            <person name="Le Tacon F."/>
            <person name="Lindquist E.A."/>
            <person name="Lipzen A."/>
            <person name="Malagnac F."/>
            <person name="Mello A."/>
            <person name="Molinier V."/>
            <person name="Miyauchi S."/>
            <person name="Poulain J."/>
            <person name="Riccioni C."/>
            <person name="Rubini A."/>
            <person name="Sitrit Y."/>
            <person name="Splivallo R."/>
            <person name="Traeger S."/>
            <person name="Wang M."/>
            <person name="Zifcakova L."/>
            <person name="Wipf D."/>
            <person name="Zambonelli A."/>
            <person name="Paolocci F."/>
            <person name="Nowrousian M."/>
            <person name="Ottonello S."/>
            <person name="Baldrian P."/>
            <person name="Spatafora J.W."/>
            <person name="Henrissat B."/>
            <person name="Nagy L.G."/>
            <person name="Aury J.M."/>
            <person name="Wincker P."/>
            <person name="Grigoriev I.V."/>
            <person name="Bonfante P."/>
            <person name="Martin F.M."/>
        </authorList>
    </citation>
    <scope>NUCLEOTIDE SEQUENCE [LARGE SCALE GENOMIC DNA]</scope>
    <source>
        <strain evidence="1 2">CCBAS932</strain>
    </source>
</reference>
<evidence type="ECO:0000313" key="2">
    <source>
        <dbReference type="Proteomes" id="UP000277580"/>
    </source>
</evidence>
<dbReference type="FunCoup" id="A0A3N4L714">
    <property type="interactions" value="372"/>
</dbReference>
<dbReference type="PANTHER" id="PTHR13271:SF147">
    <property type="entry name" value="PROTEIN-LYSINE N-METHYLTRANSFERASE EFM1-RELATED"/>
    <property type="match status" value="1"/>
</dbReference>
<name>A0A3N4L714_9PEZI</name>
<dbReference type="PANTHER" id="PTHR13271">
    <property type="entry name" value="UNCHARACTERIZED PUTATIVE METHYLTRANSFERASE"/>
    <property type="match status" value="1"/>
</dbReference>
<dbReference type="InterPro" id="IPR050600">
    <property type="entry name" value="SETD3_SETD6_MTase"/>
</dbReference>
<sequence length="558" mass="62258">MSIAREFSTDPAFQKFGEWIIANGGFIQESLVFTSPESRVGSQMLTTAALPPSSKLLTCPHTLAIDYQKVKAHYPPEFIEAVSPHAALCTFVVGEWLKGDASFWAPYLRILPREFDTPLYFDDEDMKWLVGCNLNAEEVKTRKKVWMEEWEAASEALRRQRSVGSRGAREYTWELFLWAATAFSSRSFPGKLLNWTTESSMTEIDDPDCLPALFPLIDSVNHQPLTKITWAPGDNALNVVSGDEIPAGGEVCNNYGPKSNEELLMGYGFTLPGNPFDTVVLRFLPVLSPAQESIRALQPASPFPDGIHHLSPRNPNSLYPASLINLFHLLTATPEELPLLEANPAAETITLRNTIATHRQLLLAIRRKLDGFPAESTLPPLSNSRRRSAKVYRDTQVSIMTAAVAESEGVIRNILETKREVVVTLESILEDPVYSAAVEPCFGSVLPLELQMAGHEDLVFTLYLCWRYLQRDQLPEAWKKWFGRLLEAGECGNPEDLEEVEELYKALFPAVAGAAPEVFDGEGWTEGLLRWGMRAFGRESIGVRLEGKEAEVVIVCIE</sequence>